<gene>
    <name evidence="4" type="ORF">RDB_LOCUS185220</name>
</gene>
<dbReference type="PANTHER" id="PTHR44329">
    <property type="entry name" value="SERINE/THREONINE-PROTEIN KINASE TNNI3K-RELATED"/>
    <property type="match status" value="1"/>
</dbReference>
<protein>
    <submittedName>
        <fullName evidence="4">Uncharacterized protein</fullName>
    </submittedName>
</protein>
<evidence type="ECO:0000313" key="4">
    <source>
        <dbReference type="EMBL" id="CAE6535289.1"/>
    </source>
</evidence>
<dbReference type="GO" id="GO:0004674">
    <property type="term" value="F:protein serine/threonine kinase activity"/>
    <property type="evidence" value="ECO:0007669"/>
    <property type="project" value="TreeGrafter"/>
</dbReference>
<dbReference type="PROSITE" id="PS00108">
    <property type="entry name" value="PROTEIN_KINASE_ST"/>
    <property type="match status" value="1"/>
</dbReference>
<sequence>MSVRDKSVIHRLSLPGRIERTHREPPYSLFGWHERASREAEGSLERLRKFQRELKTRTNEYKAHYNAPPSPENSSLEEPNHILETERELLNKRSRLPNFVGKLTTAPPVVASPTVLPPNLKSELVPIPGPSTTLEEEQPFLSRAEASFEIAPGRNSKGTPATGGSPWPWLDFIRDDDELVKFKPGPIPKMYLNTLKRDETSLSKTGQSTDIVQSSQMTSLDMFQCLINHGCDDLTNLICPEKYSSCRVAEGAFGDIWKGELQDGTAVAVKVLRFALVSDSGGKNLKRMVHGDIKASNILVSADGVLKLTDFDHSLISECSLMFTATTRVGGGTPRWMAPELFHETSHQSTRPADIYALGMTFLEVITGAIPYSQCINDAQVILKVVQKIFPERSLEHFADDTLGNSTWRLLTRCWDHDPISRPTAQVVLISISMLLSPLMGESVESLHSELQTNHPASPTRPPNNSSIDPNPSPHRLPPFRSASPGISSNVSIVRSSSPAIRSASPAPAPSTASLPTPVTPTLNRSPSSPSPSIRSCASSRNVDWRLSPPFLPPTNDLPALPNHMNGSSARIYTPSIALKELSNAPSRKYTNATIGLPSPATSASGTAPAPTTSLSPTSIRFRQPSTGSDAATPTSNPPTISAPFSQTPATQWTVPQVIAWLQSRGFDTEIQRAFQDNDITGDVLIELDGPALRDELGILGFGERMRLLKQIGELKREDDKLKAKDRLSIFKSALGKGRKPAPRYHPSETEIAPPEEWSHLSLSRLYMGGGSQRKSKVPPSTENEARKRNISGPVGPSRSASPAGDFNNHPQHSARAISAVINRDLGAGALALNQIGEPDYSGWMRKKGDRYNSWKLSYKVIADENVNPGRYGFRIVHDSAKQHFFSSEQQGVIREWIRALMKITILRNYNDPVRSSCNDPTIPIAIAQQMDPAPRPPSPSDREAAQRGVMKIQTNSHRTAHAF</sequence>
<proteinExistence type="predicted"/>
<feature type="domain" description="SAM" evidence="3">
    <location>
        <begin position="653"/>
        <end position="718"/>
    </location>
</feature>
<dbReference type="AlphaFoldDB" id="A0A8H3HR81"/>
<dbReference type="SUPFAM" id="SSF47769">
    <property type="entry name" value="SAM/Pointed domain"/>
    <property type="match status" value="1"/>
</dbReference>
<dbReference type="GO" id="GO:0005524">
    <property type="term" value="F:ATP binding"/>
    <property type="evidence" value="ECO:0007669"/>
    <property type="project" value="InterPro"/>
</dbReference>
<accession>A0A8H3HR81</accession>
<dbReference type="EMBL" id="CAJMWT010008782">
    <property type="protein sequence ID" value="CAE6535289.1"/>
    <property type="molecule type" value="Genomic_DNA"/>
</dbReference>
<dbReference type="Pfam" id="PF00069">
    <property type="entry name" value="Pkinase"/>
    <property type="match status" value="1"/>
</dbReference>
<dbReference type="SUPFAM" id="SSF56112">
    <property type="entry name" value="Protein kinase-like (PK-like)"/>
    <property type="match status" value="1"/>
</dbReference>
<evidence type="ECO:0000259" key="2">
    <source>
        <dbReference type="PROSITE" id="PS50011"/>
    </source>
</evidence>
<evidence type="ECO:0000256" key="1">
    <source>
        <dbReference type="SAM" id="MobiDB-lite"/>
    </source>
</evidence>
<dbReference type="Pfam" id="PF07647">
    <property type="entry name" value="SAM_2"/>
    <property type="match status" value="1"/>
</dbReference>
<dbReference type="InterPro" id="IPR001660">
    <property type="entry name" value="SAM"/>
</dbReference>
<reference evidence="4" key="1">
    <citation type="submission" date="2021-01" db="EMBL/GenBank/DDBJ databases">
        <authorList>
            <person name="Kaushik A."/>
        </authorList>
    </citation>
    <scope>NUCLEOTIDE SEQUENCE</scope>
    <source>
        <strain evidence="4">AG2-2IIIB</strain>
    </source>
</reference>
<comment type="caution">
    <text evidence="4">The sequence shown here is derived from an EMBL/GenBank/DDBJ whole genome shotgun (WGS) entry which is preliminary data.</text>
</comment>
<feature type="compositionally biased region" description="Polar residues" evidence="1">
    <location>
        <begin position="624"/>
        <end position="647"/>
    </location>
</feature>
<evidence type="ECO:0000259" key="3">
    <source>
        <dbReference type="PROSITE" id="PS50105"/>
    </source>
</evidence>
<dbReference type="Gene3D" id="1.10.150.50">
    <property type="entry name" value="Transcription Factor, Ets-1"/>
    <property type="match status" value="1"/>
</dbReference>
<dbReference type="InterPro" id="IPR011009">
    <property type="entry name" value="Kinase-like_dom_sf"/>
</dbReference>
<feature type="region of interest" description="Disordered" evidence="1">
    <location>
        <begin position="591"/>
        <end position="647"/>
    </location>
</feature>
<feature type="domain" description="Protein kinase" evidence="2">
    <location>
        <begin position="144"/>
        <end position="440"/>
    </location>
</feature>
<dbReference type="Proteomes" id="UP000663843">
    <property type="component" value="Unassembled WGS sequence"/>
</dbReference>
<dbReference type="OrthoDB" id="2322499at2759"/>
<dbReference type="SMART" id="SM00220">
    <property type="entry name" value="S_TKc"/>
    <property type="match status" value="1"/>
</dbReference>
<dbReference type="SUPFAM" id="SSF50729">
    <property type="entry name" value="PH domain-like"/>
    <property type="match status" value="1"/>
</dbReference>
<feature type="region of interest" description="Disordered" evidence="1">
    <location>
        <begin position="769"/>
        <end position="811"/>
    </location>
</feature>
<dbReference type="SMART" id="SM00454">
    <property type="entry name" value="SAM"/>
    <property type="match status" value="1"/>
</dbReference>
<feature type="compositionally biased region" description="Low complexity" evidence="1">
    <location>
        <begin position="598"/>
        <end position="619"/>
    </location>
</feature>
<dbReference type="InterPro" id="IPR000719">
    <property type="entry name" value="Prot_kinase_dom"/>
</dbReference>
<name>A0A8H3HR81_9AGAM</name>
<dbReference type="PROSITE" id="PS50011">
    <property type="entry name" value="PROTEIN_KINASE_DOM"/>
    <property type="match status" value="1"/>
</dbReference>
<dbReference type="InterPro" id="IPR013761">
    <property type="entry name" value="SAM/pointed_sf"/>
</dbReference>
<dbReference type="PANTHER" id="PTHR44329:SF214">
    <property type="entry name" value="PROTEIN KINASE DOMAIN-CONTAINING PROTEIN"/>
    <property type="match status" value="1"/>
</dbReference>
<dbReference type="InterPro" id="IPR008271">
    <property type="entry name" value="Ser/Thr_kinase_AS"/>
</dbReference>
<dbReference type="PROSITE" id="PS50105">
    <property type="entry name" value="SAM_DOMAIN"/>
    <property type="match status" value="1"/>
</dbReference>
<evidence type="ECO:0000313" key="5">
    <source>
        <dbReference type="Proteomes" id="UP000663843"/>
    </source>
</evidence>
<feature type="compositionally biased region" description="Low complexity" evidence="1">
    <location>
        <begin position="487"/>
        <end position="537"/>
    </location>
</feature>
<feature type="region of interest" description="Disordered" evidence="1">
    <location>
        <begin position="446"/>
        <end position="537"/>
    </location>
</feature>
<dbReference type="InterPro" id="IPR051681">
    <property type="entry name" value="Ser/Thr_Kinases-Pseudokinases"/>
</dbReference>
<dbReference type="Gene3D" id="1.10.510.10">
    <property type="entry name" value="Transferase(Phosphotransferase) domain 1"/>
    <property type="match status" value="1"/>
</dbReference>
<organism evidence="4 5">
    <name type="scientific">Rhizoctonia solani</name>
    <dbReference type="NCBI Taxonomy" id="456999"/>
    <lineage>
        <taxon>Eukaryota</taxon>
        <taxon>Fungi</taxon>
        <taxon>Dikarya</taxon>
        <taxon>Basidiomycota</taxon>
        <taxon>Agaricomycotina</taxon>
        <taxon>Agaricomycetes</taxon>
        <taxon>Cantharellales</taxon>
        <taxon>Ceratobasidiaceae</taxon>
        <taxon>Rhizoctonia</taxon>
    </lineage>
</organism>